<gene>
    <name evidence="6" type="ORF">AB2B41_19645</name>
</gene>
<dbReference type="Pfam" id="PF00929">
    <property type="entry name" value="RNase_T"/>
    <property type="match status" value="1"/>
</dbReference>
<organism evidence="6 7">
    <name type="scientific">Sulfitobacter sediminis</name>
    <dbReference type="NCBI Taxonomy" id="3234186"/>
    <lineage>
        <taxon>Bacteria</taxon>
        <taxon>Pseudomonadati</taxon>
        <taxon>Pseudomonadota</taxon>
        <taxon>Alphaproteobacteria</taxon>
        <taxon>Rhodobacterales</taxon>
        <taxon>Roseobacteraceae</taxon>
        <taxon>Sulfitobacter</taxon>
    </lineage>
</organism>
<dbReference type="InterPro" id="IPR036397">
    <property type="entry name" value="RNaseH_sf"/>
</dbReference>
<proteinExistence type="predicted"/>
<evidence type="ECO:0000256" key="3">
    <source>
        <dbReference type="ARBA" id="ARBA00022839"/>
    </source>
</evidence>
<dbReference type="InterPro" id="IPR034747">
    <property type="entry name" value="EXOI_SH3"/>
</dbReference>
<evidence type="ECO:0000259" key="5">
    <source>
        <dbReference type="PROSITE" id="PS51785"/>
    </source>
</evidence>
<dbReference type="PROSITE" id="PS51785">
    <property type="entry name" value="EXOI_C"/>
    <property type="match status" value="1"/>
</dbReference>
<keyword evidence="7" id="KW-1185">Reference proteome</keyword>
<sequence length="453" mass="51384">MFAFYDFETTGTSPAFDQPLQFAALLVDDDLREVDRRNLRCRLEPHILPAPMALAITGVTPELLMDASLDTWFGFSQAVAKTIMDWSSATWVGYNSINFDENVMRQMFYQNLHPDLYLTQTGGNSRMDVMQMVYAVRELAPEALEWPTDENGRSTFRLDRLAPSNGFAEHNAHDALGDVRATLHILSLLKHRTPEVYERCLHNRDKATVIEDLQRGDPMRLILRFGAAPPRSYYGVYAGKIPDNPNALAFLDLDACNAADLLGADDATLDRAVSGSPKLIRTVSANQVPNLFPVENPKPDWIAAASAVAAHPDFRSRVGAALARRFVDREEPEHVEERIYSGFYSGDDKRALRDFQKSDWAQRVEIVESLGDERLKQLGRRIIHSNASHLLPESYLENAKNQIRARWHSNEINPPWTTHEVVEQQLTELGKRGVVSRETLRDLRSFYTDRMSE</sequence>
<reference evidence="6 7" key="1">
    <citation type="submission" date="2024-07" db="EMBL/GenBank/DDBJ databases">
        <title>Marimonas sp.nov., isolated from tidal-flat sediment.</title>
        <authorList>
            <person name="Jayan J.N."/>
            <person name="Lee S.S."/>
        </authorList>
    </citation>
    <scope>NUCLEOTIDE SEQUENCE [LARGE SCALE GENOMIC DNA]</scope>
    <source>
        <strain evidence="6 7">MJW-29</strain>
    </source>
</reference>
<dbReference type="EMBL" id="JBFNXX010000022">
    <property type="protein sequence ID" value="MEW9921827.1"/>
    <property type="molecule type" value="Genomic_DNA"/>
</dbReference>
<accession>A0ABV3RTH8</accession>
<dbReference type="Proteomes" id="UP001556098">
    <property type="component" value="Unassembled WGS sequence"/>
</dbReference>
<evidence type="ECO:0000313" key="6">
    <source>
        <dbReference type="EMBL" id="MEW9921827.1"/>
    </source>
</evidence>
<keyword evidence="2" id="KW-0378">Hydrolase</keyword>
<dbReference type="PROSITE" id="PS51784">
    <property type="entry name" value="EXOI_SH3"/>
    <property type="match status" value="1"/>
</dbReference>
<evidence type="ECO:0000256" key="1">
    <source>
        <dbReference type="ARBA" id="ARBA00022722"/>
    </source>
</evidence>
<evidence type="ECO:0000259" key="4">
    <source>
        <dbReference type="PROSITE" id="PS51784"/>
    </source>
</evidence>
<dbReference type="Gene3D" id="3.30.420.10">
    <property type="entry name" value="Ribonuclease H-like superfamily/Ribonuclease H"/>
    <property type="match status" value="1"/>
</dbReference>
<dbReference type="PANTHER" id="PTHR30231:SF4">
    <property type="entry name" value="PROTEIN NEN2"/>
    <property type="match status" value="1"/>
</dbReference>
<dbReference type="SMART" id="SM00479">
    <property type="entry name" value="EXOIII"/>
    <property type="match status" value="1"/>
</dbReference>
<dbReference type="RefSeq" id="WP_367879527.1">
    <property type="nucleotide sequence ID" value="NZ_JBFNXX010000022.1"/>
</dbReference>
<feature type="domain" description="ExoI C-terminal" evidence="5">
    <location>
        <begin position="331"/>
        <end position="453"/>
    </location>
</feature>
<feature type="domain" description="ExoI SH3-like" evidence="4">
    <location>
        <begin position="194"/>
        <end position="347"/>
    </location>
</feature>
<dbReference type="SUPFAM" id="SSF53098">
    <property type="entry name" value="Ribonuclease H-like"/>
    <property type="match status" value="1"/>
</dbReference>
<keyword evidence="1" id="KW-0540">Nuclease</keyword>
<protein>
    <submittedName>
        <fullName evidence="6">Exonuclease domain-containing protein</fullName>
    </submittedName>
</protein>
<dbReference type="InterPro" id="IPR058561">
    <property type="entry name" value="Exonuc_1_C"/>
</dbReference>
<keyword evidence="3 6" id="KW-0269">Exonuclease</keyword>
<evidence type="ECO:0000313" key="7">
    <source>
        <dbReference type="Proteomes" id="UP001556098"/>
    </source>
</evidence>
<dbReference type="InterPro" id="IPR012337">
    <property type="entry name" value="RNaseH-like_sf"/>
</dbReference>
<dbReference type="GO" id="GO:0004527">
    <property type="term" value="F:exonuclease activity"/>
    <property type="evidence" value="ECO:0007669"/>
    <property type="project" value="UniProtKB-KW"/>
</dbReference>
<name>A0ABV3RTH8_9RHOB</name>
<dbReference type="PANTHER" id="PTHR30231">
    <property type="entry name" value="DNA POLYMERASE III SUBUNIT EPSILON"/>
    <property type="match status" value="1"/>
</dbReference>
<evidence type="ECO:0000256" key="2">
    <source>
        <dbReference type="ARBA" id="ARBA00022801"/>
    </source>
</evidence>
<dbReference type="InterPro" id="IPR013520">
    <property type="entry name" value="Ribonucl_H"/>
</dbReference>
<dbReference type="Gene3D" id="1.20.1280.70">
    <property type="entry name" value="Exonuclease ExoI, domain 3"/>
    <property type="match status" value="1"/>
</dbReference>
<comment type="caution">
    <text evidence="6">The sequence shown here is derived from an EMBL/GenBank/DDBJ whole genome shotgun (WGS) entry which is preliminary data.</text>
</comment>